<keyword evidence="3" id="KW-0231">Viral genome packaging</keyword>
<evidence type="ECO:0000313" key="4">
    <source>
        <dbReference type="EMBL" id="DAD81606.1"/>
    </source>
</evidence>
<evidence type="ECO:0000256" key="1">
    <source>
        <dbReference type="ARBA" id="ARBA00022950"/>
    </source>
</evidence>
<keyword evidence="1" id="KW-0118">Viral capsid assembly</keyword>
<dbReference type="NCBIfam" id="TIGR01537">
    <property type="entry name" value="portal_HK97"/>
    <property type="match status" value="1"/>
</dbReference>
<proteinExistence type="predicted"/>
<dbReference type="InterPro" id="IPR006944">
    <property type="entry name" value="Phage/GTA_portal"/>
</dbReference>
<evidence type="ECO:0000256" key="2">
    <source>
        <dbReference type="ARBA" id="ARBA00023009"/>
    </source>
</evidence>
<keyword evidence="2" id="KW-1171">Viral genome ejection through host cell envelope</keyword>
<dbReference type="InterPro" id="IPR006427">
    <property type="entry name" value="Portal_HK97"/>
</dbReference>
<keyword evidence="2" id="KW-1162">Viral penetration into host cytoplasm</keyword>
<keyword evidence="2" id="KW-1160">Virus entry into host cell</keyword>
<protein>
    <submittedName>
        <fullName evidence="4">Portal protein</fullName>
    </submittedName>
</protein>
<dbReference type="Pfam" id="PF04860">
    <property type="entry name" value="Phage_portal"/>
    <property type="match status" value="1"/>
</dbReference>
<reference evidence="4" key="1">
    <citation type="journal article" date="2021" name="Proc. Natl. Acad. Sci. U.S.A.">
        <title>A Catalog of Tens of Thousands of Viruses from Human Metagenomes Reveals Hidden Associations with Chronic Diseases.</title>
        <authorList>
            <person name="Tisza M.J."/>
            <person name="Buck C.B."/>
        </authorList>
    </citation>
    <scope>NUCLEOTIDE SEQUENCE</scope>
    <source>
        <strain evidence="4">Cthmz15</strain>
    </source>
</reference>
<evidence type="ECO:0000256" key="3">
    <source>
        <dbReference type="ARBA" id="ARBA00023219"/>
    </source>
</evidence>
<keyword evidence="1" id="KW-1188">Viral release from host cell</keyword>
<dbReference type="EMBL" id="BK014905">
    <property type="protein sequence ID" value="DAD81606.1"/>
    <property type="molecule type" value="Genomic_DNA"/>
</dbReference>
<organism evidence="4">
    <name type="scientific">Myoviridae sp. cthmz15</name>
    <dbReference type="NCBI Taxonomy" id="2826684"/>
    <lineage>
        <taxon>Viruses</taxon>
        <taxon>Duplodnaviria</taxon>
        <taxon>Heunggongvirae</taxon>
        <taxon>Uroviricota</taxon>
        <taxon>Caudoviricetes</taxon>
    </lineage>
</organism>
<sequence>MLDSPDVAAAAGAVADVVSSATIHLMRNTADGDVREKSELSRFMDIHPYSLGTRKTFVSWIVLTLLTAGDGNAFVLPVTRDGYLEDLVPMPGAFAVGTGDESSYTVSWRGRVFSPDQVLHFVYRPSIRRPWMGRGVRVQLKDVLKNLRQAAATTNAFLSNNWKPSVIVKVDALADEFSSPTGRQKLLDQYIKGQKAGEPWVIPADLMDVIQVKPLSLADLAISSNVELDKRSVAAAIGVPPFLIGVGEYDQDSYNNFIRKTVIPIATGIQQELTKKLLLSPDLYFKFSARKLYAYSLTELAQVGDDQFVRGIMSGNEVRDWLDLSPRKGLDELVILENYIPKGMIGEQKKLKEGA</sequence>
<accession>A0A8S5MHA6</accession>
<name>A0A8S5MHA6_9CAUD</name>